<gene>
    <name evidence="2" type="ORF">RRF57_008186</name>
</gene>
<comment type="caution">
    <text evidence="2">The sequence shown here is derived from an EMBL/GenBank/DDBJ whole genome shotgun (WGS) entry which is preliminary data.</text>
</comment>
<dbReference type="EMBL" id="JAWHQM010000025">
    <property type="protein sequence ID" value="KAK5632472.1"/>
    <property type="molecule type" value="Genomic_DNA"/>
</dbReference>
<dbReference type="AlphaFoldDB" id="A0AAN7UNX9"/>
<evidence type="ECO:0000313" key="3">
    <source>
        <dbReference type="Proteomes" id="UP001305414"/>
    </source>
</evidence>
<evidence type="ECO:0000256" key="1">
    <source>
        <dbReference type="SAM" id="Phobius"/>
    </source>
</evidence>
<feature type="transmembrane region" description="Helical" evidence="1">
    <location>
        <begin position="277"/>
        <end position="302"/>
    </location>
</feature>
<keyword evidence="3" id="KW-1185">Reference proteome</keyword>
<accession>A0AAN7UNX9</accession>
<evidence type="ECO:0000313" key="2">
    <source>
        <dbReference type="EMBL" id="KAK5632472.1"/>
    </source>
</evidence>
<feature type="transmembrane region" description="Helical" evidence="1">
    <location>
        <begin position="253"/>
        <end position="271"/>
    </location>
</feature>
<keyword evidence="1" id="KW-0812">Transmembrane</keyword>
<feature type="transmembrane region" description="Helical" evidence="1">
    <location>
        <begin position="399"/>
        <end position="418"/>
    </location>
</feature>
<name>A0AAN7UNX9_9PEZI</name>
<organism evidence="2 3">
    <name type="scientific">Xylaria bambusicola</name>
    <dbReference type="NCBI Taxonomy" id="326684"/>
    <lineage>
        <taxon>Eukaryota</taxon>
        <taxon>Fungi</taxon>
        <taxon>Dikarya</taxon>
        <taxon>Ascomycota</taxon>
        <taxon>Pezizomycotina</taxon>
        <taxon>Sordariomycetes</taxon>
        <taxon>Xylariomycetidae</taxon>
        <taxon>Xylariales</taxon>
        <taxon>Xylariaceae</taxon>
        <taxon>Xylaria</taxon>
    </lineage>
</organism>
<protein>
    <submittedName>
        <fullName evidence="2">Uncharacterized protein</fullName>
    </submittedName>
</protein>
<feature type="transmembrane region" description="Helical" evidence="1">
    <location>
        <begin position="111"/>
        <end position="137"/>
    </location>
</feature>
<sequence>MINTIEKSASLKPRNEVDYLIDALAAYLCAYEFLLSYELNIPRRSYYRYSSQRQPPTPTIPAMKISPLICIAQPLEVAISTYKGLNVTPNLPHAFSLSSTLVMVVQLPDDALAAAIGVQVYSFVCLLCSCLMILLACKHRAKDSCESSRRQRSFIRLCLQYHSDISLLSYTIFVSVTASIAQQLHTIYFSIYVRHPVILANKLRNGELTMIQTEYYCYNVEGILTLFCNVYLSPFRYTTQDRTSRTLSILSKALAFLLPATQIALLQIPALKDSTPAFITVANFLLAISLTVGSILIAVIMFKYIQTRRKLHRWTIRYPIPRNLNEAEGENGQNSDLESDSENRIYDGWLIVRFTIAFIFIEIFQILSTLSELMQIRDNKEEVLPNEPDISARHARDDFGSFLPGVSAGLLVFLVFGTTKASKHTIYKALFPSRFRRTTILANTDNAPKELAIS</sequence>
<keyword evidence="1" id="KW-0472">Membrane</keyword>
<reference evidence="2 3" key="1">
    <citation type="submission" date="2023-10" db="EMBL/GenBank/DDBJ databases">
        <title>Draft genome sequence of Xylaria bambusicola isolate GMP-LS, the root and basal stem rot pathogen of sugarcane in Indonesia.</title>
        <authorList>
            <person name="Selvaraj P."/>
            <person name="Muralishankar V."/>
            <person name="Muruganantham S."/>
            <person name="Sp S."/>
            <person name="Haryani S."/>
            <person name="Lau K.J.X."/>
            <person name="Naqvi N.I."/>
        </authorList>
    </citation>
    <scope>NUCLEOTIDE SEQUENCE [LARGE SCALE GENOMIC DNA]</scope>
    <source>
        <strain evidence="2">GMP-LS</strain>
    </source>
</reference>
<dbReference type="Proteomes" id="UP001305414">
    <property type="component" value="Unassembled WGS sequence"/>
</dbReference>
<proteinExistence type="predicted"/>
<keyword evidence="1" id="KW-1133">Transmembrane helix</keyword>
<feature type="transmembrane region" description="Helical" evidence="1">
    <location>
        <begin position="350"/>
        <end position="370"/>
    </location>
</feature>